<organism evidence="7 8">
    <name type="scientific">Vicingus serpentipes</name>
    <dbReference type="NCBI Taxonomy" id="1926625"/>
    <lineage>
        <taxon>Bacteria</taxon>
        <taxon>Pseudomonadati</taxon>
        <taxon>Bacteroidota</taxon>
        <taxon>Flavobacteriia</taxon>
        <taxon>Flavobacteriales</taxon>
        <taxon>Vicingaceae</taxon>
        <taxon>Vicingus</taxon>
    </lineage>
</organism>
<dbReference type="Proteomes" id="UP000321721">
    <property type="component" value="Unassembled WGS sequence"/>
</dbReference>
<dbReference type="AlphaFoldDB" id="A0A5C6RRV5"/>
<gene>
    <name evidence="7" type="ORF">FRY74_06555</name>
</gene>
<feature type="domain" description="NlpC/P60" evidence="6">
    <location>
        <begin position="46"/>
        <end position="168"/>
    </location>
</feature>
<evidence type="ECO:0000256" key="1">
    <source>
        <dbReference type="ARBA" id="ARBA00007074"/>
    </source>
</evidence>
<dbReference type="GO" id="GO:0006508">
    <property type="term" value="P:proteolysis"/>
    <property type="evidence" value="ECO:0007669"/>
    <property type="project" value="UniProtKB-KW"/>
</dbReference>
<dbReference type="RefSeq" id="WP_147099829.1">
    <property type="nucleotide sequence ID" value="NZ_VOOS01000003.1"/>
</dbReference>
<evidence type="ECO:0000256" key="2">
    <source>
        <dbReference type="ARBA" id="ARBA00022670"/>
    </source>
</evidence>
<sequence length="168" mass="19176">MQKLVYISFLFVVFSSCGKKEVLVSSKSHNEIIEKYADKLQISKSQITNVSLYEFIDKWYGTKYKYGGLSTSGVDCSGFCNILYKEVYKTELPRSTKDIARQLKKVNQSNLEEGYLIFFDIEGKKNSHVGVYLKNNRFVHASTSKGVIISSLENPYYKKAYNKGGTIK</sequence>
<evidence type="ECO:0000259" key="6">
    <source>
        <dbReference type="PROSITE" id="PS51935"/>
    </source>
</evidence>
<keyword evidence="2" id="KW-0645">Protease</keyword>
<comment type="caution">
    <text evidence="7">The sequence shown here is derived from an EMBL/GenBank/DDBJ whole genome shotgun (WGS) entry which is preliminary data.</text>
</comment>
<keyword evidence="3" id="KW-0732">Signal</keyword>
<evidence type="ECO:0000256" key="5">
    <source>
        <dbReference type="ARBA" id="ARBA00022807"/>
    </source>
</evidence>
<proteinExistence type="inferred from homology"/>
<name>A0A5C6RRV5_9FLAO</name>
<keyword evidence="5" id="KW-0788">Thiol protease</keyword>
<comment type="similarity">
    <text evidence="1">Belongs to the peptidase C40 family.</text>
</comment>
<dbReference type="PANTHER" id="PTHR47360">
    <property type="entry name" value="MUREIN DD-ENDOPEPTIDASE MEPS/MUREIN LD-CARBOXYPEPTIDASE"/>
    <property type="match status" value="1"/>
</dbReference>
<dbReference type="PROSITE" id="PS51935">
    <property type="entry name" value="NLPC_P60"/>
    <property type="match status" value="1"/>
</dbReference>
<evidence type="ECO:0000256" key="4">
    <source>
        <dbReference type="ARBA" id="ARBA00022801"/>
    </source>
</evidence>
<protein>
    <submittedName>
        <fullName evidence="7">Glycoside hydrolase</fullName>
    </submittedName>
</protein>
<keyword evidence="4 7" id="KW-0378">Hydrolase</keyword>
<dbReference type="OrthoDB" id="9807055at2"/>
<dbReference type="InterPro" id="IPR000064">
    <property type="entry name" value="NLP_P60_dom"/>
</dbReference>
<evidence type="ECO:0000313" key="7">
    <source>
        <dbReference type="EMBL" id="TXB65091.1"/>
    </source>
</evidence>
<dbReference type="PROSITE" id="PS51257">
    <property type="entry name" value="PROKAR_LIPOPROTEIN"/>
    <property type="match status" value="1"/>
</dbReference>
<keyword evidence="8" id="KW-1185">Reference proteome</keyword>
<evidence type="ECO:0000256" key="3">
    <source>
        <dbReference type="ARBA" id="ARBA00022729"/>
    </source>
</evidence>
<evidence type="ECO:0000313" key="8">
    <source>
        <dbReference type="Proteomes" id="UP000321721"/>
    </source>
</evidence>
<dbReference type="Pfam" id="PF00877">
    <property type="entry name" value="NLPC_P60"/>
    <property type="match status" value="1"/>
</dbReference>
<dbReference type="PANTHER" id="PTHR47360:SF1">
    <property type="entry name" value="ENDOPEPTIDASE NLPC-RELATED"/>
    <property type="match status" value="1"/>
</dbReference>
<reference evidence="7 8" key="1">
    <citation type="submission" date="2019-08" db="EMBL/GenBank/DDBJ databases">
        <title>Genome of Vicingus serpentipes NCIMB 15042.</title>
        <authorList>
            <person name="Bowman J.P."/>
        </authorList>
    </citation>
    <scope>NUCLEOTIDE SEQUENCE [LARGE SCALE GENOMIC DNA]</scope>
    <source>
        <strain evidence="7 8">NCIMB 15042</strain>
    </source>
</reference>
<dbReference type="SUPFAM" id="SSF54001">
    <property type="entry name" value="Cysteine proteinases"/>
    <property type="match status" value="1"/>
</dbReference>
<dbReference type="GO" id="GO:0008234">
    <property type="term" value="F:cysteine-type peptidase activity"/>
    <property type="evidence" value="ECO:0007669"/>
    <property type="project" value="UniProtKB-KW"/>
</dbReference>
<accession>A0A5C6RRV5</accession>
<dbReference type="EMBL" id="VOOS01000003">
    <property type="protein sequence ID" value="TXB65091.1"/>
    <property type="molecule type" value="Genomic_DNA"/>
</dbReference>
<dbReference type="Gene3D" id="3.90.1720.10">
    <property type="entry name" value="endopeptidase domain like (from Nostoc punctiforme)"/>
    <property type="match status" value="1"/>
</dbReference>
<dbReference type="InterPro" id="IPR038765">
    <property type="entry name" value="Papain-like_cys_pep_sf"/>
</dbReference>
<dbReference type="InterPro" id="IPR052062">
    <property type="entry name" value="Murein_DD/LD_carboxypeptidase"/>
</dbReference>